<comment type="caution">
    <text evidence="1">The sequence shown here is derived from an EMBL/GenBank/DDBJ whole genome shotgun (WGS) entry which is preliminary data.</text>
</comment>
<feature type="non-terminal residue" evidence="1">
    <location>
        <position position="1"/>
    </location>
</feature>
<accession>A0A392W3S2</accession>
<proteinExistence type="predicted"/>
<evidence type="ECO:0000313" key="1">
    <source>
        <dbReference type="EMBL" id="MCI95046.1"/>
    </source>
</evidence>
<keyword evidence="2" id="KW-1185">Reference proteome</keyword>
<sequence>VVTHITQNNAAVETNFGEFDAVVEEDGRKCRNCTVVYACGERDFGVIDFNCDSADGEAVRSGEGEAGG</sequence>
<feature type="non-terminal residue" evidence="1">
    <location>
        <position position="68"/>
    </location>
</feature>
<dbReference type="Proteomes" id="UP000265520">
    <property type="component" value="Unassembled WGS sequence"/>
</dbReference>
<dbReference type="AlphaFoldDB" id="A0A392W3S2"/>
<organism evidence="1 2">
    <name type="scientific">Trifolium medium</name>
    <dbReference type="NCBI Taxonomy" id="97028"/>
    <lineage>
        <taxon>Eukaryota</taxon>
        <taxon>Viridiplantae</taxon>
        <taxon>Streptophyta</taxon>
        <taxon>Embryophyta</taxon>
        <taxon>Tracheophyta</taxon>
        <taxon>Spermatophyta</taxon>
        <taxon>Magnoliopsida</taxon>
        <taxon>eudicotyledons</taxon>
        <taxon>Gunneridae</taxon>
        <taxon>Pentapetalae</taxon>
        <taxon>rosids</taxon>
        <taxon>fabids</taxon>
        <taxon>Fabales</taxon>
        <taxon>Fabaceae</taxon>
        <taxon>Papilionoideae</taxon>
        <taxon>50 kb inversion clade</taxon>
        <taxon>NPAAA clade</taxon>
        <taxon>Hologalegina</taxon>
        <taxon>IRL clade</taxon>
        <taxon>Trifolieae</taxon>
        <taxon>Trifolium</taxon>
    </lineage>
</organism>
<protein>
    <submittedName>
        <fullName evidence="1">Uncharacterized protein</fullName>
    </submittedName>
</protein>
<evidence type="ECO:0000313" key="2">
    <source>
        <dbReference type="Proteomes" id="UP000265520"/>
    </source>
</evidence>
<name>A0A392W3S2_9FABA</name>
<reference evidence="1 2" key="1">
    <citation type="journal article" date="2018" name="Front. Plant Sci.">
        <title>Red Clover (Trifolium pratense) and Zigzag Clover (T. medium) - A Picture of Genomic Similarities and Differences.</title>
        <authorList>
            <person name="Dluhosova J."/>
            <person name="Istvanek J."/>
            <person name="Nedelnik J."/>
            <person name="Repkova J."/>
        </authorList>
    </citation>
    <scope>NUCLEOTIDE SEQUENCE [LARGE SCALE GENOMIC DNA]</scope>
    <source>
        <strain evidence="2">cv. 10/8</strain>
        <tissue evidence="1">Leaf</tissue>
    </source>
</reference>
<dbReference type="EMBL" id="LXQA011374332">
    <property type="protein sequence ID" value="MCI95046.1"/>
    <property type="molecule type" value="Genomic_DNA"/>
</dbReference>